<keyword evidence="6" id="KW-0508">mRNA splicing</keyword>
<keyword evidence="5" id="KW-0507">mRNA processing</keyword>
<dbReference type="GO" id="GO:0005730">
    <property type="term" value="C:nucleolus"/>
    <property type="evidence" value="ECO:0007669"/>
    <property type="project" value="UniProtKB-SubCell"/>
</dbReference>
<feature type="compositionally biased region" description="Basic and acidic residues" evidence="8">
    <location>
        <begin position="160"/>
        <end position="235"/>
    </location>
</feature>
<dbReference type="Proteomes" id="UP000053105">
    <property type="component" value="Unassembled WGS sequence"/>
</dbReference>
<feature type="compositionally biased region" description="Basic residues" evidence="8">
    <location>
        <begin position="236"/>
        <end position="278"/>
    </location>
</feature>
<sequence>MSNREKSDLRPEQCVKSKEERKKSVSSQSDDSDSKKKRRNTCSKDKRKKSKHRSSSSSSSSSSISSREAGKHQNDRDRRSDKWDKRYENGIRPYRLNPREGRGYYKGRGGYLDNRKRSFGYRPYKHSGFYDRNRHNNSQYNRYNNERRGNRFLNHNSRRPPYDRSRSRSTLDQDHQKSLKESSEHSRESDSKERYAKQTNVDKAETRRKDTDDAYVKGKEKKRDEDIHEKADHIVHEKKRKKARRKAKKLKKAMKKRRKKKRMKKKLKKKLKKSKKKSRNTDKPKESVSKDVSQEISEKSKAMAPMTKEEWEKKQSVIRKVYDEETGRYRLIKGDGEVLEELVSRERHKEINKQATKGDGEYFQARMKANVL</sequence>
<evidence type="ECO:0000313" key="9">
    <source>
        <dbReference type="EMBL" id="KOX76360.1"/>
    </source>
</evidence>
<feature type="compositionally biased region" description="Basic and acidic residues" evidence="8">
    <location>
        <begin position="68"/>
        <end position="89"/>
    </location>
</feature>
<dbReference type="EMBL" id="KQ435750">
    <property type="protein sequence ID" value="KOX76360.1"/>
    <property type="molecule type" value="Genomic_DNA"/>
</dbReference>
<keyword evidence="10" id="KW-1185">Reference proteome</keyword>
<organism evidence="9 10">
    <name type="scientific">Melipona quadrifasciata</name>
    <dbReference type="NCBI Taxonomy" id="166423"/>
    <lineage>
        <taxon>Eukaryota</taxon>
        <taxon>Metazoa</taxon>
        <taxon>Ecdysozoa</taxon>
        <taxon>Arthropoda</taxon>
        <taxon>Hexapoda</taxon>
        <taxon>Insecta</taxon>
        <taxon>Pterygota</taxon>
        <taxon>Neoptera</taxon>
        <taxon>Endopterygota</taxon>
        <taxon>Hymenoptera</taxon>
        <taxon>Apocrita</taxon>
        <taxon>Aculeata</taxon>
        <taxon>Apoidea</taxon>
        <taxon>Anthophila</taxon>
        <taxon>Apidae</taxon>
        <taxon>Melipona</taxon>
    </lineage>
</organism>
<gene>
    <name evidence="9" type="ORF">WN51_11691</name>
</gene>
<name>A0A0M9A380_9HYME</name>
<evidence type="ECO:0000256" key="4">
    <source>
        <dbReference type="ARBA" id="ARBA00017993"/>
    </source>
</evidence>
<feature type="compositionally biased region" description="Low complexity" evidence="8">
    <location>
        <begin position="55"/>
        <end position="67"/>
    </location>
</feature>
<evidence type="ECO:0000256" key="7">
    <source>
        <dbReference type="ARBA" id="ARBA00023242"/>
    </source>
</evidence>
<reference evidence="9 10" key="1">
    <citation type="submission" date="2015-07" db="EMBL/GenBank/DDBJ databases">
        <title>The genome of Melipona quadrifasciata.</title>
        <authorList>
            <person name="Pan H."/>
            <person name="Kapheim K."/>
        </authorList>
    </citation>
    <scope>NUCLEOTIDE SEQUENCE [LARGE SCALE GENOMIC DNA]</scope>
    <source>
        <strain evidence="9">0111107301</strain>
        <tissue evidence="9">Whole body</tissue>
    </source>
</reference>
<comment type="subcellular location">
    <subcellularLocation>
        <location evidence="1">Nucleus speckle</location>
    </subcellularLocation>
    <subcellularLocation>
        <location evidence="2">Nucleus</location>
        <location evidence="2">Nucleolus</location>
    </subcellularLocation>
</comment>
<keyword evidence="7" id="KW-0539">Nucleus</keyword>
<dbReference type="OrthoDB" id="48562at2759"/>
<proteinExistence type="inferred from homology"/>
<feature type="compositionally biased region" description="Basic and acidic residues" evidence="8">
    <location>
        <begin position="1"/>
        <end position="23"/>
    </location>
</feature>
<protein>
    <recommendedName>
        <fullName evidence="4">ADP-ribosylation factor-like protein 6-interacting protein 4</fullName>
    </recommendedName>
</protein>
<evidence type="ECO:0000256" key="2">
    <source>
        <dbReference type="ARBA" id="ARBA00004604"/>
    </source>
</evidence>
<dbReference type="InterPro" id="IPR019532">
    <property type="entry name" value="Nucl_RNA-splicing_assoc_SR-25"/>
</dbReference>
<dbReference type="GO" id="GO:0008380">
    <property type="term" value="P:RNA splicing"/>
    <property type="evidence" value="ECO:0007669"/>
    <property type="project" value="UniProtKB-KW"/>
</dbReference>
<evidence type="ECO:0000256" key="3">
    <source>
        <dbReference type="ARBA" id="ARBA00006852"/>
    </source>
</evidence>
<evidence type="ECO:0000256" key="5">
    <source>
        <dbReference type="ARBA" id="ARBA00022664"/>
    </source>
</evidence>
<accession>A0A0M9A380</accession>
<evidence type="ECO:0000313" key="10">
    <source>
        <dbReference type="Proteomes" id="UP000053105"/>
    </source>
</evidence>
<evidence type="ECO:0000256" key="1">
    <source>
        <dbReference type="ARBA" id="ARBA00004324"/>
    </source>
</evidence>
<feature type="compositionally biased region" description="Basic residues" evidence="8">
    <location>
        <begin position="35"/>
        <end position="54"/>
    </location>
</feature>
<evidence type="ECO:0000256" key="8">
    <source>
        <dbReference type="SAM" id="MobiDB-lite"/>
    </source>
</evidence>
<feature type="compositionally biased region" description="Basic and acidic residues" evidence="8">
    <location>
        <begin position="279"/>
        <end position="314"/>
    </location>
</feature>
<dbReference type="Pfam" id="PF10500">
    <property type="entry name" value="SR-25"/>
    <property type="match status" value="1"/>
</dbReference>
<evidence type="ECO:0000256" key="6">
    <source>
        <dbReference type="ARBA" id="ARBA00023187"/>
    </source>
</evidence>
<comment type="similarity">
    <text evidence="3">Belongs to the ARL6IP4 family.</text>
</comment>
<dbReference type="GO" id="GO:0006397">
    <property type="term" value="P:mRNA processing"/>
    <property type="evidence" value="ECO:0007669"/>
    <property type="project" value="UniProtKB-KW"/>
</dbReference>
<dbReference type="GO" id="GO:0016607">
    <property type="term" value="C:nuclear speck"/>
    <property type="evidence" value="ECO:0007669"/>
    <property type="project" value="UniProtKB-SubCell"/>
</dbReference>
<dbReference type="AlphaFoldDB" id="A0A0M9A380"/>
<dbReference type="STRING" id="166423.A0A0M9A380"/>
<feature type="region of interest" description="Disordered" evidence="8">
    <location>
        <begin position="1"/>
        <end position="314"/>
    </location>
</feature>